<evidence type="ECO:0000313" key="2">
    <source>
        <dbReference type="EMBL" id="KIM76470.1"/>
    </source>
</evidence>
<feature type="chain" id="PRO_5002177163" description="Secreted protein" evidence="1">
    <location>
        <begin position="18"/>
        <end position="94"/>
    </location>
</feature>
<evidence type="ECO:0000313" key="3">
    <source>
        <dbReference type="Proteomes" id="UP000054166"/>
    </source>
</evidence>
<dbReference type="AlphaFoldDB" id="A0A0C3EVC1"/>
<dbReference type="InParanoid" id="A0A0C3EVC1"/>
<protein>
    <recommendedName>
        <fullName evidence="4">Secreted protein</fullName>
    </recommendedName>
</protein>
<proteinExistence type="predicted"/>
<organism evidence="2 3">
    <name type="scientific">Piloderma croceum (strain F 1598)</name>
    <dbReference type="NCBI Taxonomy" id="765440"/>
    <lineage>
        <taxon>Eukaryota</taxon>
        <taxon>Fungi</taxon>
        <taxon>Dikarya</taxon>
        <taxon>Basidiomycota</taxon>
        <taxon>Agaricomycotina</taxon>
        <taxon>Agaricomycetes</taxon>
        <taxon>Agaricomycetidae</taxon>
        <taxon>Atheliales</taxon>
        <taxon>Atheliaceae</taxon>
        <taxon>Piloderma</taxon>
    </lineage>
</organism>
<dbReference type="HOGENOM" id="CLU_2386974_0_0_1"/>
<evidence type="ECO:0008006" key="4">
    <source>
        <dbReference type="Google" id="ProtNLM"/>
    </source>
</evidence>
<name>A0A0C3EVC1_PILCF</name>
<gene>
    <name evidence="2" type="ORF">PILCRDRAFT_644065</name>
</gene>
<keyword evidence="1" id="KW-0732">Signal</keyword>
<accession>A0A0C3EVC1</accession>
<reference evidence="3" key="2">
    <citation type="submission" date="2015-01" db="EMBL/GenBank/DDBJ databases">
        <title>Evolutionary Origins and Diversification of the Mycorrhizal Mutualists.</title>
        <authorList>
            <consortium name="DOE Joint Genome Institute"/>
            <consortium name="Mycorrhizal Genomics Consortium"/>
            <person name="Kohler A."/>
            <person name="Kuo A."/>
            <person name="Nagy L.G."/>
            <person name="Floudas D."/>
            <person name="Copeland A."/>
            <person name="Barry K.W."/>
            <person name="Cichocki N."/>
            <person name="Veneault-Fourrey C."/>
            <person name="LaButti K."/>
            <person name="Lindquist E.A."/>
            <person name="Lipzen A."/>
            <person name="Lundell T."/>
            <person name="Morin E."/>
            <person name="Murat C."/>
            <person name="Riley R."/>
            <person name="Ohm R."/>
            <person name="Sun H."/>
            <person name="Tunlid A."/>
            <person name="Henrissat B."/>
            <person name="Grigoriev I.V."/>
            <person name="Hibbett D.S."/>
            <person name="Martin F."/>
        </authorList>
    </citation>
    <scope>NUCLEOTIDE SEQUENCE [LARGE SCALE GENOMIC DNA]</scope>
    <source>
        <strain evidence="3">F 1598</strain>
    </source>
</reference>
<evidence type="ECO:0000256" key="1">
    <source>
        <dbReference type="SAM" id="SignalP"/>
    </source>
</evidence>
<feature type="signal peptide" evidence="1">
    <location>
        <begin position="1"/>
        <end position="17"/>
    </location>
</feature>
<keyword evidence="3" id="KW-1185">Reference proteome</keyword>
<dbReference type="EMBL" id="KN833034">
    <property type="protein sequence ID" value="KIM76470.1"/>
    <property type="molecule type" value="Genomic_DNA"/>
</dbReference>
<dbReference type="Proteomes" id="UP000054166">
    <property type="component" value="Unassembled WGS sequence"/>
</dbReference>
<reference evidence="2 3" key="1">
    <citation type="submission" date="2014-04" db="EMBL/GenBank/DDBJ databases">
        <authorList>
            <consortium name="DOE Joint Genome Institute"/>
            <person name="Kuo A."/>
            <person name="Tarkka M."/>
            <person name="Buscot F."/>
            <person name="Kohler A."/>
            <person name="Nagy L.G."/>
            <person name="Floudas D."/>
            <person name="Copeland A."/>
            <person name="Barry K.W."/>
            <person name="Cichocki N."/>
            <person name="Veneault-Fourrey C."/>
            <person name="LaButti K."/>
            <person name="Lindquist E.A."/>
            <person name="Lipzen A."/>
            <person name="Lundell T."/>
            <person name="Morin E."/>
            <person name="Murat C."/>
            <person name="Sun H."/>
            <person name="Tunlid A."/>
            <person name="Henrissat B."/>
            <person name="Grigoriev I.V."/>
            <person name="Hibbett D.S."/>
            <person name="Martin F."/>
            <person name="Nordberg H.P."/>
            <person name="Cantor M.N."/>
            <person name="Hua S.X."/>
        </authorList>
    </citation>
    <scope>NUCLEOTIDE SEQUENCE [LARGE SCALE GENOMIC DNA]</scope>
    <source>
        <strain evidence="2 3">F 1598</strain>
    </source>
</reference>
<sequence>MSSTGLLVRQLLAVTYGTFTALQCFARRRQDIGRLVYIAAGEATNVPITNSNGLCADLNNCVECKIHPDVAILQAVEAASLSASFGVAKKKLSA</sequence>